<keyword evidence="1" id="KW-0784">Thiamine biosynthesis</keyword>
<dbReference type="UniPathway" id="UPA00060">
    <property type="reaction ID" value="UER00142"/>
</dbReference>
<dbReference type="HAMAP" id="MF_02128">
    <property type="entry name" value="TMP_kinase"/>
    <property type="match status" value="1"/>
</dbReference>
<feature type="binding site" evidence="1">
    <location>
        <position position="218"/>
    </location>
    <ligand>
        <name>Mg(2+)</name>
        <dbReference type="ChEBI" id="CHEBI:18420"/>
        <label>3</label>
    </ligand>
</feature>
<comment type="caution">
    <text evidence="1">Lacks conserved residue(s) required for the propagation of feature annotation.</text>
</comment>
<feature type="binding site" evidence="1">
    <location>
        <position position="221"/>
    </location>
    <ligand>
        <name>Mg(2+)</name>
        <dbReference type="ChEBI" id="CHEBI:18420"/>
        <label>5</label>
    </ligand>
</feature>
<evidence type="ECO:0000259" key="3">
    <source>
        <dbReference type="Pfam" id="PF02769"/>
    </source>
</evidence>
<feature type="domain" description="PurM-like N-terminal" evidence="2">
    <location>
        <begin position="33"/>
        <end position="144"/>
    </location>
</feature>
<dbReference type="InterPro" id="IPR036921">
    <property type="entry name" value="PurM-like_N_sf"/>
</dbReference>
<dbReference type="EC" id="2.7.4.16" evidence="1"/>
<keyword evidence="1" id="KW-0418">Kinase</keyword>
<feature type="binding site" evidence="1">
    <location>
        <position position="35"/>
    </location>
    <ligand>
        <name>Mg(2+)</name>
        <dbReference type="ChEBI" id="CHEBI:18420"/>
        <label>3</label>
    </ligand>
</feature>
<dbReference type="SUPFAM" id="SSF56042">
    <property type="entry name" value="PurM C-terminal domain-like"/>
    <property type="match status" value="1"/>
</dbReference>
<feature type="binding site" evidence="1">
    <location>
        <position position="51"/>
    </location>
    <ligand>
        <name>Mg(2+)</name>
        <dbReference type="ChEBI" id="CHEBI:18420"/>
        <label>1</label>
    </ligand>
</feature>
<gene>
    <name evidence="1" type="primary">thiL</name>
    <name evidence="4" type="ORF">APZ16_01735</name>
</gene>
<comment type="miscellaneous">
    <text evidence="1">Reaction mechanism of ThiL seems to utilize a direct, inline transfer of the gamma-phosphate of ATP to TMP rather than a phosphorylated enzyme intermediate.</text>
</comment>
<feature type="binding site" evidence="1">
    <location>
        <position position="220"/>
    </location>
    <ligand>
        <name>ATP</name>
        <dbReference type="ChEBI" id="CHEBI:30616"/>
    </ligand>
</feature>
<dbReference type="Pfam" id="PF00586">
    <property type="entry name" value="AIRS"/>
    <property type="match status" value="1"/>
</dbReference>
<dbReference type="InterPro" id="IPR016188">
    <property type="entry name" value="PurM-like_N"/>
</dbReference>
<comment type="function">
    <text evidence="1">Catalyzes the ATP-dependent phosphorylation of thiamine-monophosphate (TMP) to form thiamine-pyrophosphate (TPP), the active form of vitamin B1.</text>
</comment>
<sequence>MLKMKLKEVGEKAIVENARKIFRKGKGIRIGIGDDAAAIDLPGKKCLVVTTDMLVASIHFPPGTKPEQIGKKAVVVNLSDLAAMGAEPLGLVFSVALPRELEVGFTNRIMRGMESAAREYGTYIVGGDLDEAAEITIAGTAFGLADRNRLLRRSGAQKGDIVAVTGELGAASAGLKILMEKIPRKGYEKLVKAQLEPKAQVEAGIVLARSGRVKAAIDVSDGMAANLWHLSRESRVKIIIDHEKIPVHGLVKKFCQQYGYDMDEFTLFSGEDFELIFTTRPEFWDDVNLALKRVGKKATPIGKVVEGSGVFIKKGEEIVKLEDRGYEHFKQD</sequence>
<feature type="binding site" evidence="1">
    <location>
        <position position="52"/>
    </location>
    <ligand>
        <name>Mg(2+)</name>
        <dbReference type="ChEBI" id="CHEBI:18420"/>
        <label>2</label>
    </ligand>
</feature>
<dbReference type="Gene3D" id="3.90.650.10">
    <property type="entry name" value="PurM-like C-terminal domain"/>
    <property type="match status" value="1"/>
</dbReference>
<dbReference type="InterPro" id="IPR010918">
    <property type="entry name" value="PurM-like_C_dom"/>
</dbReference>
<keyword evidence="1" id="KW-0460">Magnesium</keyword>
<feature type="binding site" evidence="1">
    <location>
        <position position="80"/>
    </location>
    <ligand>
        <name>Mg(2+)</name>
        <dbReference type="ChEBI" id="CHEBI:18420"/>
        <label>2</label>
    </ligand>
</feature>
<dbReference type="GO" id="GO:0009229">
    <property type="term" value="P:thiamine diphosphate biosynthetic process"/>
    <property type="evidence" value="ECO:0007669"/>
    <property type="project" value="UniProtKB-UniRule"/>
</dbReference>
<feature type="binding site" evidence="1">
    <location>
        <begin position="127"/>
        <end position="128"/>
    </location>
    <ligand>
        <name>ATP</name>
        <dbReference type="ChEBI" id="CHEBI:30616"/>
    </ligand>
</feature>
<dbReference type="GO" id="GO:0000287">
    <property type="term" value="F:magnesium ion binding"/>
    <property type="evidence" value="ECO:0007669"/>
    <property type="project" value="UniProtKB-UniRule"/>
</dbReference>
<dbReference type="CDD" id="cd02194">
    <property type="entry name" value="ThiL"/>
    <property type="match status" value="1"/>
</dbReference>
<name>A0A147K183_HADYE</name>
<feature type="binding site" evidence="1">
    <location>
        <position position="80"/>
    </location>
    <ligand>
        <name>Mg(2+)</name>
        <dbReference type="ChEBI" id="CHEBI:18420"/>
        <label>4</label>
    </ligand>
</feature>
<feature type="binding site" evidence="1">
    <location>
        <position position="326"/>
    </location>
    <ligand>
        <name>substrate</name>
    </ligand>
</feature>
<dbReference type="PANTHER" id="PTHR30270">
    <property type="entry name" value="THIAMINE-MONOPHOSPHATE KINASE"/>
    <property type="match status" value="1"/>
</dbReference>
<dbReference type="NCBIfam" id="TIGR01379">
    <property type="entry name" value="thiL"/>
    <property type="match status" value="1"/>
</dbReference>
<feature type="binding site" evidence="1">
    <location>
        <position position="52"/>
    </location>
    <ligand>
        <name>Mg(2+)</name>
        <dbReference type="ChEBI" id="CHEBI:18420"/>
        <label>1</label>
    </ligand>
</feature>
<dbReference type="EMBL" id="LQMQ01000002">
    <property type="protein sequence ID" value="KUO42619.1"/>
    <property type="molecule type" value="Genomic_DNA"/>
</dbReference>
<feature type="binding site" evidence="1">
    <location>
        <position position="50"/>
    </location>
    <ligand>
        <name>Mg(2+)</name>
        <dbReference type="ChEBI" id="CHEBI:18420"/>
        <label>4</label>
    </ligand>
</feature>
<keyword evidence="1" id="KW-0808">Transferase</keyword>
<dbReference type="STRING" id="1776334.APZ16_01735"/>
<dbReference type="Gene3D" id="3.30.1330.10">
    <property type="entry name" value="PurM-like, N-terminal domain"/>
    <property type="match status" value="1"/>
</dbReference>
<comment type="similarity">
    <text evidence="1">Belongs to the thiamine-monophosphate kinase family.</text>
</comment>
<dbReference type="Pfam" id="PF02769">
    <property type="entry name" value="AIRS_C"/>
    <property type="match status" value="1"/>
</dbReference>
<accession>A0A147K183</accession>
<keyword evidence="1" id="KW-0547">Nucleotide-binding</keyword>
<evidence type="ECO:0000313" key="4">
    <source>
        <dbReference type="EMBL" id="KUO42619.1"/>
    </source>
</evidence>
<evidence type="ECO:0000256" key="1">
    <source>
        <dbReference type="HAMAP-Rule" id="MF_02128"/>
    </source>
</evidence>
<feature type="binding site" evidence="1">
    <location>
        <position position="59"/>
    </location>
    <ligand>
        <name>substrate</name>
    </ligand>
</feature>
<dbReference type="GO" id="GO:0009030">
    <property type="term" value="F:thiamine-phosphate kinase activity"/>
    <property type="evidence" value="ECO:0007669"/>
    <property type="project" value="UniProtKB-UniRule"/>
</dbReference>
<keyword evidence="1" id="KW-0067">ATP-binding</keyword>
<evidence type="ECO:0000259" key="2">
    <source>
        <dbReference type="Pfam" id="PF00586"/>
    </source>
</evidence>
<dbReference type="AlphaFoldDB" id="A0A147K183"/>
<keyword evidence="1" id="KW-0479">Metal-binding</keyword>
<dbReference type="PANTHER" id="PTHR30270:SF0">
    <property type="entry name" value="THIAMINE-MONOPHOSPHATE KINASE"/>
    <property type="match status" value="1"/>
</dbReference>
<comment type="pathway">
    <text evidence="1">Cofactor biosynthesis; thiamine diphosphate biosynthesis; thiamine diphosphate from thiamine phosphate: step 1/1.</text>
</comment>
<reference evidence="4 5" key="1">
    <citation type="journal article" date="2016" name="Nat. Microbiol.">
        <title>Genomic inference of the metabolism of cosmopolitan subsurface Archaea, Hadesarchaea.</title>
        <authorList>
            <person name="Baker B.J."/>
            <person name="Saw J.H."/>
            <person name="Lind A.E."/>
            <person name="Lazar C.S."/>
            <person name="Hinrichs K.-U."/>
            <person name="Teske A.P."/>
            <person name="Ettema T.J."/>
        </authorList>
    </citation>
    <scope>NUCLEOTIDE SEQUENCE [LARGE SCALE GENOMIC DNA]</scope>
</reference>
<feature type="binding site" evidence="1">
    <location>
        <position position="153"/>
    </location>
    <ligand>
        <name>ATP</name>
        <dbReference type="ChEBI" id="CHEBI:30616"/>
    </ligand>
</feature>
<feature type="binding site" evidence="1">
    <location>
        <position position="271"/>
    </location>
    <ligand>
        <name>substrate</name>
    </ligand>
</feature>
<protein>
    <recommendedName>
        <fullName evidence="1">Thiamine-monophosphate kinase</fullName>
        <shortName evidence="1">TMP kinase</shortName>
        <shortName evidence="1">Thiamine-phosphate kinase</shortName>
        <ecNumber evidence="1">2.7.4.16</ecNumber>
    </recommendedName>
</protein>
<dbReference type="GO" id="GO:0009228">
    <property type="term" value="P:thiamine biosynthetic process"/>
    <property type="evidence" value="ECO:0007669"/>
    <property type="project" value="UniProtKB-KW"/>
</dbReference>
<feature type="binding site" evidence="1">
    <location>
        <position position="80"/>
    </location>
    <ligand>
        <name>Mg(2+)</name>
        <dbReference type="ChEBI" id="CHEBI:18420"/>
        <label>3</label>
    </ligand>
</feature>
<dbReference type="InterPro" id="IPR006283">
    <property type="entry name" value="ThiL-like"/>
</dbReference>
<feature type="binding site" evidence="1">
    <location>
        <position position="128"/>
    </location>
    <ligand>
        <name>Mg(2+)</name>
        <dbReference type="ChEBI" id="CHEBI:18420"/>
        <label>1</label>
    </ligand>
</feature>
<comment type="catalytic activity">
    <reaction evidence="1">
        <text>thiamine phosphate + ATP = thiamine diphosphate + ADP</text>
        <dbReference type="Rhea" id="RHEA:15913"/>
        <dbReference type="ChEBI" id="CHEBI:30616"/>
        <dbReference type="ChEBI" id="CHEBI:37575"/>
        <dbReference type="ChEBI" id="CHEBI:58937"/>
        <dbReference type="ChEBI" id="CHEBI:456216"/>
        <dbReference type="EC" id="2.7.4.16"/>
    </reaction>
</comment>
<dbReference type="Proteomes" id="UP000074294">
    <property type="component" value="Unassembled WGS sequence"/>
</dbReference>
<dbReference type="PIRSF" id="PIRSF005303">
    <property type="entry name" value="Thiam_monoph_kin"/>
    <property type="match status" value="1"/>
</dbReference>
<evidence type="ECO:0000313" key="5">
    <source>
        <dbReference type="Proteomes" id="UP000074294"/>
    </source>
</evidence>
<organism evidence="4 5">
    <name type="scientific">Hadarchaeum yellowstonense</name>
    <dbReference type="NCBI Taxonomy" id="1776334"/>
    <lineage>
        <taxon>Archaea</taxon>
        <taxon>Methanobacteriati</taxon>
        <taxon>Candidatus Hadarchaeota</taxon>
        <taxon>Candidatus Hadarchaeia</taxon>
        <taxon>Candidatus Hadarchaeales</taxon>
        <taxon>Candidatus Hadarchaeaceae</taxon>
        <taxon>Candidatus Hadarchaeum</taxon>
    </lineage>
</organism>
<dbReference type="SUPFAM" id="SSF55326">
    <property type="entry name" value="PurM N-terminal domain-like"/>
    <property type="match status" value="1"/>
</dbReference>
<feature type="domain" description="PurM-like C-terminal" evidence="3">
    <location>
        <begin position="157"/>
        <end position="312"/>
    </location>
</feature>
<proteinExistence type="inferred from homology"/>
<comment type="caution">
    <text evidence="4">The sequence shown here is derived from an EMBL/GenBank/DDBJ whole genome shotgun (WGS) entry which is preliminary data.</text>
</comment>
<feature type="binding site" evidence="1">
    <location>
        <position position="35"/>
    </location>
    <ligand>
        <name>Mg(2+)</name>
        <dbReference type="ChEBI" id="CHEBI:18420"/>
        <label>4</label>
    </ligand>
</feature>
<dbReference type="GO" id="GO:0005524">
    <property type="term" value="F:ATP binding"/>
    <property type="evidence" value="ECO:0007669"/>
    <property type="project" value="UniProtKB-UniRule"/>
</dbReference>
<dbReference type="InterPro" id="IPR036676">
    <property type="entry name" value="PurM-like_C_sf"/>
</dbReference>